<proteinExistence type="predicted"/>
<dbReference type="Proteomes" id="UP000595074">
    <property type="component" value="Chromosome"/>
</dbReference>
<dbReference type="Pfam" id="PF05635">
    <property type="entry name" value="23S_rRNA_IVP"/>
    <property type="match status" value="1"/>
</dbReference>
<dbReference type="Gene3D" id="1.20.1440.60">
    <property type="entry name" value="23S rRNA-intervening sequence"/>
    <property type="match status" value="1"/>
</dbReference>
<dbReference type="EMBL" id="CP063164">
    <property type="protein sequence ID" value="QOR62595.1"/>
    <property type="molecule type" value="Genomic_DNA"/>
</dbReference>
<name>A0A7M1S585_9BACT</name>
<accession>A0A7M1S585</accession>
<dbReference type="CDD" id="cd16377">
    <property type="entry name" value="23S_rRNA_IVP_like"/>
    <property type="match status" value="1"/>
</dbReference>
<keyword evidence="2" id="KW-1185">Reference proteome</keyword>
<dbReference type="NCBIfam" id="TIGR02436">
    <property type="entry name" value="four helix bundle protein"/>
    <property type="match status" value="1"/>
</dbReference>
<dbReference type="PANTHER" id="PTHR38471">
    <property type="entry name" value="FOUR HELIX BUNDLE PROTEIN"/>
    <property type="match status" value="1"/>
</dbReference>
<evidence type="ECO:0000313" key="1">
    <source>
        <dbReference type="EMBL" id="QOR62595.1"/>
    </source>
</evidence>
<reference evidence="1 2" key="1">
    <citation type="submission" date="2020-10" db="EMBL/GenBank/DDBJ databases">
        <title>The genome of sulfurovum sp.</title>
        <authorList>
            <person name="Xie S."/>
            <person name="Shao Z."/>
            <person name="Jiang L."/>
        </authorList>
    </citation>
    <scope>NUCLEOTIDE SEQUENCE [LARGE SCALE GENOMIC DNA]</scope>
    <source>
        <strain evidence="1 2">ST-419</strain>
    </source>
</reference>
<dbReference type="SUPFAM" id="SSF158446">
    <property type="entry name" value="IVS-encoded protein-like"/>
    <property type="match status" value="1"/>
</dbReference>
<dbReference type="PANTHER" id="PTHR38471:SF2">
    <property type="entry name" value="FOUR HELIX BUNDLE PROTEIN"/>
    <property type="match status" value="1"/>
</dbReference>
<dbReference type="KEGG" id="sinu:IMZ28_03745"/>
<gene>
    <name evidence="1" type="ORF">IMZ28_03745</name>
</gene>
<dbReference type="AlphaFoldDB" id="A0A7M1S585"/>
<dbReference type="RefSeq" id="WP_197549413.1">
    <property type="nucleotide sequence ID" value="NZ_CP063164.1"/>
</dbReference>
<organism evidence="1 2">
    <name type="scientific">Sulfurovum indicum</name>
    <dbReference type="NCBI Taxonomy" id="2779528"/>
    <lineage>
        <taxon>Bacteria</taxon>
        <taxon>Pseudomonadati</taxon>
        <taxon>Campylobacterota</taxon>
        <taxon>Epsilonproteobacteria</taxon>
        <taxon>Campylobacterales</taxon>
        <taxon>Sulfurovaceae</taxon>
        <taxon>Sulfurovum</taxon>
    </lineage>
</organism>
<evidence type="ECO:0000313" key="2">
    <source>
        <dbReference type="Proteomes" id="UP000595074"/>
    </source>
</evidence>
<dbReference type="NCBIfam" id="NF008911">
    <property type="entry name" value="PRK12275.1-2"/>
    <property type="match status" value="1"/>
</dbReference>
<dbReference type="InterPro" id="IPR036583">
    <property type="entry name" value="23S_rRNA_IVS_sf"/>
</dbReference>
<protein>
    <submittedName>
        <fullName evidence="1">Four helix bundle protein</fullName>
    </submittedName>
</protein>
<sequence length="118" mass="13608">MDYKELVVWQRSIELVTDIYQLVKCLPKEELFALSDQIKRCAVSIPSNIAEGSGRNTTKEFIQFLYISLGSASELETQLIIGKNVGFFNDLDVYFKEINEIRRMLNGLINSLKNKENR</sequence>
<dbReference type="InterPro" id="IPR012657">
    <property type="entry name" value="23S_rRNA-intervening_sequence"/>
</dbReference>